<evidence type="ECO:0000313" key="3">
    <source>
        <dbReference type="EMBL" id="GGA05461.1"/>
    </source>
</evidence>
<keyword evidence="4" id="KW-1185">Reference proteome</keyword>
<accession>A0ABQ1FBH2</accession>
<proteinExistence type="predicted"/>
<gene>
    <name evidence="3" type="ORF">GCM10010923_14070</name>
</gene>
<dbReference type="InterPro" id="IPR011971">
    <property type="entry name" value="CHP02284"/>
</dbReference>
<evidence type="ECO:0000256" key="1">
    <source>
        <dbReference type="SAM" id="Coils"/>
    </source>
</evidence>
<keyword evidence="1" id="KW-0175">Coiled coil</keyword>
<dbReference type="EMBL" id="BMID01000001">
    <property type="protein sequence ID" value="GGA05461.1"/>
    <property type="molecule type" value="Genomic_DNA"/>
</dbReference>
<feature type="coiled-coil region" evidence="1">
    <location>
        <begin position="61"/>
        <end position="88"/>
    </location>
</feature>
<dbReference type="InterPro" id="IPR019052">
    <property type="entry name" value="DUF2383"/>
</dbReference>
<dbReference type="Pfam" id="PF09537">
    <property type="entry name" value="DUF2383"/>
    <property type="match status" value="1"/>
</dbReference>
<feature type="domain" description="DUF2383" evidence="2">
    <location>
        <begin position="30"/>
        <end position="137"/>
    </location>
</feature>
<dbReference type="NCBIfam" id="TIGR02284">
    <property type="entry name" value="PA2169 family four-helix-bundle protein"/>
    <property type="match status" value="1"/>
</dbReference>
<protein>
    <recommendedName>
        <fullName evidence="2">DUF2383 domain-containing protein</fullName>
    </recommendedName>
</protein>
<comment type="caution">
    <text evidence="3">The sequence shown here is derived from an EMBL/GenBank/DDBJ whole genome shotgun (WGS) entry which is preliminary data.</text>
</comment>
<dbReference type="Proteomes" id="UP000603317">
    <property type="component" value="Unassembled WGS sequence"/>
</dbReference>
<dbReference type="InterPro" id="IPR012347">
    <property type="entry name" value="Ferritin-like"/>
</dbReference>
<name>A0ABQ1FBH2_9SPHN</name>
<dbReference type="Gene3D" id="1.20.1260.10">
    <property type="match status" value="1"/>
</dbReference>
<sequence>MRPDAAKHGPTARLSGWLGVFQTEGTHTMTSTVFKSLTDTTFDSVEGYRKAAEKADNPQLEQALNQRCQQREQTLRQMNAQLEQQGEELVTKGTVAGEAHQMWASITSAFEENDEAAAQRVEEGEDYIAKKFSEALESDQLEAQERQVVQQVYDEIRQGERFGDVIAHQQS</sequence>
<evidence type="ECO:0000259" key="2">
    <source>
        <dbReference type="Pfam" id="PF09537"/>
    </source>
</evidence>
<reference evidence="4" key="1">
    <citation type="journal article" date="2019" name="Int. J. Syst. Evol. Microbiol.">
        <title>The Global Catalogue of Microorganisms (GCM) 10K type strain sequencing project: providing services to taxonomists for standard genome sequencing and annotation.</title>
        <authorList>
            <consortium name="The Broad Institute Genomics Platform"/>
            <consortium name="The Broad Institute Genome Sequencing Center for Infectious Disease"/>
            <person name="Wu L."/>
            <person name="Ma J."/>
        </authorList>
    </citation>
    <scope>NUCLEOTIDE SEQUENCE [LARGE SCALE GENOMIC DNA]</scope>
    <source>
        <strain evidence="4">CGMCC 1.15297</strain>
    </source>
</reference>
<evidence type="ECO:0000313" key="4">
    <source>
        <dbReference type="Proteomes" id="UP000603317"/>
    </source>
</evidence>
<dbReference type="SUPFAM" id="SSF109755">
    <property type="entry name" value="PhoU-like"/>
    <property type="match status" value="1"/>
</dbReference>
<organism evidence="3 4">
    <name type="scientific">Blastomonas marina</name>
    <dbReference type="NCBI Taxonomy" id="1867408"/>
    <lineage>
        <taxon>Bacteria</taxon>
        <taxon>Pseudomonadati</taxon>
        <taxon>Pseudomonadota</taxon>
        <taxon>Alphaproteobacteria</taxon>
        <taxon>Sphingomonadales</taxon>
        <taxon>Sphingomonadaceae</taxon>
        <taxon>Blastomonas</taxon>
    </lineage>
</organism>